<evidence type="ECO:0000256" key="1">
    <source>
        <dbReference type="ARBA" id="ARBA00004123"/>
    </source>
</evidence>
<dbReference type="GO" id="GO:0000978">
    <property type="term" value="F:RNA polymerase II cis-regulatory region sequence-specific DNA binding"/>
    <property type="evidence" value="ECO:0007669"/>
    <property type="project" value="TreeGrafter"/>
</dbReference>
<feature type="region of interest" description="Disordered" evidence="7">
    <location>
        <begin position="154"/>
        <end position="181"/>
    </location>
</feature>
<dbReference type="AlphaFoldDB" id="A0A8D7ZEQ4"/>
<keyword evidence="2" id="KW-0805">Transcription regulation</keyword>
<feature type="compositionally biased region" description="Low complexity" evidence="7">
    <location>
        <begin position="208"/>
        <end position="220"/>
    </location>
</feature>
<dbReference type="GO" id="GO:0005634">
    <property type="term" value="C:nucleus"/>
    <property type="evidence" value="ECO:0007669"/>
    <property type="project" value="UniProtKB-SubCell"/>
</dbReference>
<dbReference type="SUPFAM" id="SSF47095">
    <property type="entry name" value="HMG-box"/>
    <property type="match status" value="1"/>
</dbReference>
<dbReference type="InterPro" id="IPR022151">
    <property type="entry name" value="Sox_N"/>
</dbReference>
<feature type="region of interest" description="Disordered" evidence="7">
    <location>
        <begin position="345"/>
        <end position="409"/>
    </location>
</feature>
<gene>
    <name evidence="9" type="primary">sox9</name>
</gene>
<feature type="compositionally biased region" description="Basic and acidic residues" evidence="7">
    <location>
        <begin position="421"/>
        <end position="432"/>
    </location>
</feature>
<reference evidence="9" key="1">
    <citation type="submission" date="2021-04" db="EMBL/GenBank/DDBJ databases">
        <authorList>
            <person name="Leclere L."/>
        </authorList>
    </citation>
    <scope>NUCLEOTIDE SEQUENCE</scope>
</reference>
<accession>A0A8D7ZEQ4</accession>
<evidence type="ECO:0000256" key="2">
    <source>
        <dbReference type="ARBA" id="ARBA00023015"/>
    </source>
</evidence>
<keyword evidence="3 6" id="KW-0238">DNA-binding</keyword>
<evidence type="ECO:0000256" key="3">
    <source>
        <dbReference type="ARBA" id="ARBA00023125"/>
    </source>
</evidence>
<feature type="domain" description="HMG box" evidence="8">
    <location>
        <begin position="92"/>
        <end position="160"/>
    </location>
</feature>
<evidence type="ECO:0000256" key="7">
    <source>
        <dbReference type="SAM" id="MobiDB-lite"/>
    </source>
</evidence>
<dbReference type="InterPro" id="IPR009071">
    <property type="entry name" value="HMG_box_dom"/>
</dbReference>
<feature type="DNA-binding region" description="HMG box" evidence="6">
    <location>
        <begin position="92"/>
        <end position="160"/>
    </location>
</feature>
<dbReference type="GO" id="GO:0002009">
    <property type="term" value="P:morphogenesis of an epithelium"/>
    <property type="evidence" value="ECO:0007669"/>
    <property type="project" value="TreeGrafter"/>
</dbReference>
<comment type="subcellular location">
    <subcellularLocation>
        <location evidence="1">Nucleus</location>
    </subcellularLocation>
</comment>
<dbReference type="CDD" id="cd22031">
    <property type="entry name" value="HMG-box_SoxE"/>
    <property type="match status" value="1"/>
</dbReference>
<feature type="region of interest" description="Disordered" evidence="7">
    <location>
        <begin position="195"/>
        <end position="231"/>
    </location>
</feature>
<dbReference type="Pfam" id="PF00505">
    <property type="entry name" value="HMG_box"/>
    <property type="match status" value="1"/>
</dbReference>
<dbReference type="Gene3D" id="1.10.30.10">
    <property type="entry name" value="High mobility group box domain"/>
    <property type="match status" value="1"/>
</dbReference>
<dbReference type="GO" id="GO:0000981">
    <property type="term" value="F:DNA-binding transcription factor activity, RNA polymerase II-specific"/>
    <property type="evidence" value="ECO:0007669"/>
    <property type="project" value="TreeGrafter"/>
</dbReference>
<evidence type="ECO:0000256" key="6">
    <source>
        <dbReference type="PROSITE-ProRule" id="PRU00267"/>
    </source>
</evidence>
<proteinExistence type="evidence at transcript level"/>
<organism evidence="9">
    <name type="scientific">Leptochiton asellus</name>
    <dbReference type="NCBI Taxonomy" id="211853"/>
    <lineage>
        <taxon>Eukaryota</taxon>
        <taxon>Metazoa</taxon>
        <taxon>Spiralia</taxon>
        <taxon>Lophotrochozoa</taxon>
        <taxon>Mollusca</taxon>
        <taxon>Polyplacophora</taxon>
        <taxon>Neoloricata</taxon>
        <taxon>Lepidopleurida</taxon>
        <taxon>Lepidopleuridae</taxon>
        <taxon>Leptochiton</taxon>
    </lineage>
</organism>
<feature type="region of interest" description="Disordered" evidence="7">
    <location>
        <begin position="1"/>
        <end position="35"/>
    </location>
</feature>
<dbReference type="GO" id="GO:0000122">
    <property type="term" value="P:negative regulation of transcription by RNA polymerase II"/>
    <property type="evidence" value="ECO:0007669"/>
    <property type="project" value="TreeGrafter"/>
</dbReference>
<dbReference type="InterPro" id="IPR050917">
    <property type="entry name" value="SOX_TF"/>
</dbReference>
<evidence type="ECO:0000256" key="5">
    <source>
        <dbReference type="ARBA" id="ARBA00023242"/>
    </source>
</evidence>
<dbReference type="InterPro" id="IPR036910">
    <property type="entry name" value="HMG_box_dom_sf"/>
</dbReference>
<sequence>MSDSEDSMRGSPGTLPLPLSPDVPLGDPVEREKILGEKPLLPGELTVGALGDVDKYPSQIQDAVSQVLKGYDWSLVPMPVRANGGEKRKPHIKRPMNAFMVWAQAARRKLADQYPHLHNAELSKTLGKLWRLLKEEEKKPFIDEAERLRVQHKKDYPDYKYQPRRRKPLKGAGNSIGDSNGSVTSSSVIFKALQDNSPSSTLSDGECSSDCSSQTTSTHGPPTPPTTPNQHDLLAAKCGMERSRARALLSGHRQAQPIDFSRVDMNQLSTEVISMDNMNDDELDQYLLPNGAPNPLHPLNMGQMHHSQSAIPGDHHYPPFCYGQTTVTATPSTWVSSYRVSSSSGSVPGYSLSSMNNNIPPHYELSHQHSPPQGTPHQQSPPLAHMNSSVPSSNTHTSYQNSNPCKYRDLDHPVKLEHLSHQQESFQRESHNYDNSGTTRYDVDSNQSSPNQYSPNNVPNTFLAHSIPVTSAPPPAYPFMGFPMSKSLYNPISVTADQQWDRYT</sequence>
<feature type="compositionally biased region" description="Polar residues" evidence="7">
    <location>
        <begin position="368"/>
        <end position="404"/>
    </location>
</feature>
<dbReference type="PANTHER" id="PTHR45803:SF10">
    <property type="entry name" value="HMG BOX DOMAIN-CONTAINING PROTEIN"/>
    <property type="match status" value="1"/>
</dbReference>
<keyword evidence="5 6" id="KW-0539">Nucleus</keyword>
<dbReference type="SMART" id="SM00398">
    <property type="entry name" value="HMG"/>
    <property type="match status" value="1"/>
</dbReference>
<name>A0A8D7ZEQ4_9MOLL</name>
<feature type="compositionally biased region" description="Low complexity" evidence="7">
    <location>
        <begin position="345"/>
        <end position="354"/>
    </location>
</feature>
<dbReference type="PROSITE" id="PS50118">
    <property type="entry name" value="HMG_BOX_2"/>
    <property type="match status" value="1"/>
</dbReference>
<evidence type="ECO:0000256" key="4">
    <source>
        <dbReference type="ARBA" id="ARBA00023163"/>
    </source>
</evidence>
<protein>
    <submittedName>
        <fullName evidence="9">Sox9</fullName>
    </submittedName>
</protein>
<dbReference type="FunFam" id="1.10.30.10:FF:000004">
    <property type="entry name" value="Transcription factor SOX-10"/>
    <property type="match status" value="1"/>
</dbReference>
<dbReference type="PANTHER" id="PTHR45803">
    <property type="entry name" value="SOX100B"/>
    <property type="match status" value="1"/>
</dbReference>
<dbReference type="Pfam" id="PF12444">
    <property type="entry name" value="Sox_N"/>
    <property type="match status" value="1"/>
</dbReference>
<keyword evidence="4" id="KW-0804">Transcription</keyword>
<feature type="compositionally biased region" description="Low complexity" evidence="7">
    <location>
        <begin position="445"/>
        <end position="455"/>
    </location>
</feature>
<feature type="region of interest" description="Disordered" evidence="7">
    <location>
        <begin position="421"/>
        <end position="455"/>
    </location>
</feature>
<dbReference type="EMBL" id="OD960295">
    <property type="protein sequence ID" value="CAG4719771.1"/>
    <property type="molecule type" value="mRNA"/>
</dbReference>
<evidence type="ECO:0000313" key="9">
    <source>
        <dbReference type="EMBL" id="CAG4719771.1"/>
    </source>
</evidence>
<evidence type="ECO:0000259" key="8">
    <source>
        <dbReference type="PROSITE" id="PS50118"/>
    </source>
</evidence>